<sequence>MDATALDHVGVVTDQAEPARETLRQLGFALVDEGEADAYGVACQFWSPDGRSGPTVELVTATRAGSAVHGHLSRHGPGVHHVAVEVEDVVTALADLRRGGAVPIDDVPRPGARPGMRVAFVYLGRATGMIVELVDYRGGSGGPR</sequence>
<dbReference type="RefSeq" id="WP_196205639.1">
    <property type="nucleotide sequence ID" value="NZ_JADPUN010000323.1"/>
</dbReference>
<gene>
    <name evidence="3" type="ORF">I0C86_35240</name>
</gene>
<dbReference type="PROSITE" id="PS51819">
    <property type="entry name" value="VOC"/>
    <property type="match status" value="1"/>
</dbReference>
<feature type="domain" description="VOC" evidence="2">
    <location>
        <begin position="5"/>
        <end position="136"/>
    </location>
</feature>
<dbReference type="InterPro" id="IPR037523">
    <property type="entry name" value="VOC_core"/>
</dbReference>
<dbReference type="SUPFAM" id="SSF54593">
    <property type="entry name" value="Glyoxalase/Bleomycin resistance protein/Dihydroxybiphenyl dioxygenase"/>
    <property type="match status" value="1"/>
</dbReference>
<protein>
    <submittedName>
        <fullName evidence="3">VOC family protein</fullName>
    </submittedName>
</protein>
<evidence type="ECO:0000259" key="2">
    <source>
        <dbReference type="PROSITE" id="PS51819"/>
    </source>
</evidence>
<dbReference type="Gene3D" id="3.10.180.10">
    <property type="entry name" value="2,3-Dihydroxybiphenyl 1,2-Dioxygenase, domain 1"/>
    <property type="match status" value="1"/>
</dbReference>
<comment type="caution">
    <text evidence="3">The sequence shown here is derived from an EMBL/GenBank/DDBJ whole genome shotgun (WGS) entry which is preliminary data.</text>
</comment>
<keyword evidence="1" id="KW-0479">Metal-binding</keyword>
<keyword evidence="4" id="KW-1185">Reference proteome</keyword>
<dbReference type="InterPro" id="IPR051785">
    <property type="entry name" value="MMCE/EMCE_epimerase"/>
</dbReference>
<evidence type="ECO:0000313" key="4">
    <source>
        <dbReference type="Proteomes" id="UP000638560"/>
    </source>
</evidence>
<dbReference type="PANTHER" id="PTHR43048">
    <property type="entry name" value="METHYLMALONYL-COA EPIMERASE"/>
    <property type="match status" value="1"/>
</dbReference>
<reference evidence="3 4" key="1">
    <citation type="submission" date="2020-11" db="EMBL/GenBank/DDBJ databases">
        <title>A novel isolate from a Black sea contaminated sediment with potential to produce alkanes: Plantactinospora alkalitolerans sp. nov.</title>
        <authorList>
            <person name="Carro L."/>
            <person name="Veyisoglu A."/>
            <person name="Guven K."/>
            <person name="Schumann P."/>
            <person name="Klenk H.-P."/>
            <person name="Sahin N."/>
        </authorList>
    </citation>
    <scope>NUCLEOTIDE SEQUENCE [LARGE SCALE GENOMIC DNA]</scope>
    <source>
        <strain evidence="3 4">S1510</strain>
    </source>
</reference>
<dbReference type="PANTHER" id="PTHR43048:SF3">
    <property type="entry name" value="METHYLMALONYL-COA EPIMERASE, MITOCHONDRIAL"/>
    <property type="match status" value="1"/>
</dbReference>
<evidence type="ECO:0000313" key="3">
    <source>
        <dbReference type="EMBL" id="MBF9134155.1"/>
    </source>
</evidence>
<proteinExistence type="predicted"/>
<evidence type="ECO:0000256" key="1">
    <source>
        <dbReference type="ARBA" id="ARBA00022723"/>
    </source>
</evidence>
<organism evidence="3 4">
    <name type="scientific">Plantactinospora alkalitolerans</name>
    <dbReference type="NCBI Taxonomy" id="2789879"/>
    <lineage>
        <taxon>Bacteria</taxon>
        <taxon>Bacillati</taxon>
        <taxon>Actinomycetota</taxon>
        <taxon>Actinomycetes</taxon>
        <taxon>Micromonosporales</taxon>
        <taxon>Micromonosporaceae</taxon>
        <taxon>Plantactinospora</taxon>
    </lineage>
</organism>
<dbReference type="Proteomes" id="UP000638560">
    <property type="component" value="Unassembled WGS sequence"/>
</dbReference>
<dbReference type="Pfam" id="PF13669">
    <property type="entry name" value="Glyoxalase_4"/>
    <property type="match status" value="1"/>
</dbReference>
<dbReference type="InterPro" id="IPR029068">
    <property type="entry name" value="Glyas_Bleomycin-R_OHBP_Dase"/>
</dbReference>
<name>A0ABS0H6R4_9ACTN</name>
<dbReference type="EMBL" id="JADPUN010000323">
    <property type="protein sequence ID" value="MBF9134155.1"/>
    <property type="molecule type" value="Genomic_DNA"/>
</dbReference>
<accession>A0ABS0H6R4</accession>